<comment type="caution">
    <text evidence="1">The sequence shown here is derived from an EMBL/GenBank/DDBJ whole genome shotgun (WGS) entry which is preliminary data.</text>
</comment>
<name>X1S0F0_9ZZZZ</name>
<gene>
    <name evidence="1" type="ORF">S12H4_09041</name>
</gene>
<organism evidence="1">
    <name type="scientific">marine sediment metagenome</name>
    <dbReference type="NCBI Taxonomy" id="412755"/>
    <lineage>
        <taxon>unclassified sequences</taxon>
        <taxon>metagenomes</taxon>
        <taxon>ecological metagenomes</taxon>
    </lineage>
</organism>
<evidence type="ECO:0008006" key="2">
    <source>
        <dbReference type="Google" id="ProtNLM"/>
    </source>
</evidence>
<dbReference type="EMBL" id="BARW01003594">
    <property type="protein sequence ID" value="GAI68935.1"/>
    <property type="molecule type" value="Genomic_DNA"/>
</dbReference>
<proteinExistence type="predicted"/>
<reference evidence="1" key="1">
    <citation type="journal article" date="2014" name="Front. Microbiol.">
        <title>High frequency of phylogenetically diverse reductive dehalogenase-homologous genes in deep subseafloor sedimentary metagenomes.</title>
        <authorList>
            <person name="Kawai M."/>
            <person name="Futagami T."/>
            <person name="Toyoda A."/>
            <person name="Takaki Y."/>
            <person name="Nishi S."/>
            <person name="Hori S."/>
            <person name="Arai W."/>
            <person name="Tsubouchi T."/>
            <person name="Morono Y."/>
            <person name="Uchiyama I."/>
            <person name="Ito T."/>
            <person name="Fujiyama A."/>
            <person name="Inagaki F."/>
            <person name="Takami H."/>
        </authorList>
    </citation>
    <scope>NUCLEOTIDE SEQUENCE</scope>
    <source>
        <strain evidence="1">Expedition CK06-06</strain>
    </source>
</reference>
<dbReference type="AlphaFoldDB" id="X1S0F0"/>
<protein>
    <recommendedName>
        <fullName evidence="2">CARDB domain-containing protein</fullName>
    </recommendedName>
</protein>
<sequence length="192" mass="21672">MIFILPTIAAINLQIEKQSSNEVMILDLNNPAIFNLNVTNHGPSDDFLFYTFFGITTQPTGTVHINQGETKDVQIQILPSYNLKTGFSTFNLFIQAGDRSETEKQLTVRIVDLKDAFEVGSGEINPETSSLQVYIHNKVNFDFGEINVTFSSVFFDFGESFSLGQNERKNFDVQLNKEDFKKLMAGFYTLKG</sequence>
<feature type="non-terminal residue" evidence="1">
    <location>
        <position position="192"/>
    </location>
</feature>
<evidence type="ECO:0000313" key="1">
    <source>
        <dbReference type="EMBL" id="GAI68935.1"/>
    </source>
</evidence>
<accession>X1S0F0</accession>